<comment type="caution">
    <text evidence="2">The sequence shown here is derived from an EMBL/GenBank/DDBJ whole genome shotgun (WGS) entry which is preliminary data.</text>
</comment>
<dbReference type="SUPFAM" id="SSF51261">
    <property type="entry name" value="Duplicated hybrid motif"/>
    <property type="match status" value="1"/>
</dbReference>
<protein>
    <submittedName>
        <fullName evidence="2">M23 family metallopeptidase</fullName>
    </submittedName>
</protein>
<dbReference type="InterPro" id="IPR011055">
    <property type="entry name" value="Dup_hybrid_motif"/>
</dbReference>
<feature type="domain" description="M23ase beta-sheet core" evidence="1">
    <location>
        <begin position="231"/>
        <end position="329"/>
    </location>
</feature>
<dbReference type="InterPro" id="IPR016047">
    <property type="entry name" value="M23ase_b-sheet_dom"/>
</dbReference>
<dbReference type="Gene3D" id="2.70.70.10">
    <property type="entry name" value="Glucose Permease (Domain IIA)"/>
    <property type="match status" value="1"/>
</dbReference>
<dbReference type="InterPro" id="IPR050570">
    <property type="entry name" value="Cell_wall_metabolism_enzyme"/>
</dbReference>
<proteinExistence type="predicted"/>
<organism evidence="2 3">
    <name type="scientific">Hymenobacter negativus</name>
    <dbReference type="NCBI Taxonomy" id="2795026"/>
    <lineage>
        <taxon>Bacteria</taxon>
        <taxon>Pseudomonadati</taxon>
        <taxon>Bacteroidota</taxon>
        <taxon>Cytophagia</taxon>
        <taxon>Cytophagales</taxon>
        <taxon>Hymenobacteraceae</taxon>
        <taxon>Hymenobacter</taxon>
    </lineage>
</organism>
<dbReference type="PANTHER" id="PTHR21666">
    <property type="entry name" value="PEPTIDASE-RELATED"/>
    <property type="match status" value="1"/>
</dbReference>
<evidence type="ECO:0000259" key="1">
    <source>
        <dbReference type="Pfam" id="PF01551"/>
    </source>
</evidence>
<accession>A0ABS3QIX0</accession>
<reference evidence="2 3" key="1">
    <citation type="submission" date="2021-03" db="EMBL/GenBank/DDBJ databases">
        <authorList>
            <person name="Kim M.K."/>
        </authorList>
    </citation>
    <scope>NUCLEOTIDE SEQUENCE [LARGE SCALE GENOMIC DNA]</scope>
    <source>
        <strain evidence="2 3">BT442</strain>
    </source>
</reference>
<sequence length="474" mass="50430">MLAELRRAGWCSEGMLFKSDSTLLRPVSRPLFGFLWPLLLGAVLGISSCSKQQTLQALFQKSSPHQAYARQLTQAGLDRRPAGRAWLAAADKALRDSLVVSLPFAETGYFRPERPSAASYRYAVRAGEQVHVSLTLAPGANARVFLDAFEAVPGRMPAPLANADTLVLDFRYRAESDGQHLLRVQPELLAAGRYTLRVAREPSLSVFPVLGRTDAAAGSFWGANRDGGARRHEGIDIFAPRGTPAIAATAGTITRTGETPLGGRVVWLADAAHGEHLYYAHLDKQLVTPGQRVRAGDTLGLVGNTGNARSTVPHLHFGIYRSGRGAVDPFPFVQQAAVPSVPLHGPDRRGEFVRLKVAASLRPSLATEKNTRRSKTVLLKQVPLLVLGQQGTSLRVQAPDGQIGYVAARAVVGASGTPLRKLVLPVATELLAQPAATAAASEALAAKTVVAVLGQANGFSLLRGPQGQTGWAAI</sequence>
<dbReference type="PANTHER" id="PTHR21666:SF268">
    <property type="entry name" value="PEPTIDASE M23 DOMAIN-CONTAINING PROTEIN"/>
    <property type="match status" value="1"/>
</dbReference>
<evidence type="ECO:0000313" key="3">
    <source>
        <dbReference type="Proteomes" id="UP000664369"/>
    </source>
</evidence>
<keyword evidence="3" id="KW-1185">Reference proteome</keyword>
<dbReference type="Proteomes" id="UP000664369">
    <property type="component" value="Unassembled WGS sequence"/>
</dbReference>
<dbReference type="CDD" id="cd12797">
    <property type="entry name" value="M23_peptidase"/>
    <property type="match status" value="1"/>
</dbReference>
<gene>
    <name evidence="2" type="ORF">J4E00_18045</name>
</gene>
<name>A0ABS3QIX0_9BACT</name>
<evidence type="ECO:0000313" key="2">
    <source>
        <dbReference type="EMBL" id="MBO2010968.1"/>
    </source>
</evidence>
<dbReference type="EMBL" id="JAGETZ010000009">
    <property type="protein sequence ID" value="MBO2010968.1"/>
    <property type="molecule type" value="Genomic_DNA"/>
</dbReference>
<dbReference type="Pfam" id="PF01551">
    <property type="entry name" value="Peptidase_M23"/>
    <property type="match status" value="1"/>
</dbReference>